<dbReference type="Gene3D" id="2.130.10.10">
    <property type="entry name" value="YVTN repeat-like/Quinoprotein amine dehydrogenase"/>
    <property type="match status" value="1"/>
</dbReference>
<feature type="repeat" description="WD" evidence="3">
    <location>
        <begin position="343"/>
        <end position="376"/>
    </location>
</feature>
<feature type="repeat" description="WD" evidence="3">
    <location>
        <begin position="241"/>
        <end position="265"/>
    </location>
</feature>
<dbReference type="InterPro" id="IPR050459">
    <property type="entry name" value="WD_repeat_RBAP46/RBAP48/MSI1"/>
</dbReference>
<comment type="caution">
    <text evidence="5">The sequence shown here is derived from an EMBL/GenBank/DDBJ whole genome shotgun (WGS) entry which is preliminary data.</text>
</comment>
<dbReference type="SMART" id="SM00320">
    <property type="entry name" value="WD40"/>
    <property type="match status" value="5"/>
</dbReference>
<organism evidence="5 6">
    <name type="scientific">Rehmannia glutinosa</name>
    <name type="common">Chinese foxglove</name>
    <dbReference type="NCBI Taxonomy" id="99300"/>
    <lineage>
        <taxon>Eukaryota</taxon>
        <taxon>Viridiplantae</taxon>
        <taxon>Streptophyta</taxon>
        <taxon>Embryophyta</taxon>
        <taxon>Tracheophyta</taxon>
        <taxon>Spermatophyta</taxon>
        <taxon>Magnoliopsida</taxon>
        <taxon>eudicotyledons</taxon>
        <taxon>Gunneridae</taxon>
        <taxon>Pentapetalae</taxon>
        <taxon>asterids</taxon>
        <taxon>lamiids</taxon>
        <taxon>Lamiales</taxon>
        <taxon>Orobanchaceae</taxon>
        <taxon>Rehmannieae</taxon>
        <taxon>Rehmannia</taxon>
    </lineage>
</organism>
<feature type="region of interest" description="Disordered" evidence="4">
    <location>
        <begin position="274"/>
        <end position="294"/>
    </location>
</feature>
<gene>
    <name evidence="5" type="ORF">DH2020_013235</name>
</gene>
<dbReference type="PANTHER" id="PTHR22850">
    <property type="entry name" value="WD40 REPEAT FAMILY"/>
    <property type="match status" value="1"/>
</dbReference>
<dbReference type="InterPro" id="IPR001680">
    <property type="entry name" value="WD40_rpt"/>
</dbReference>
<dbReference type="Proteomes" id="UP001318860">
    <property type="component" value="Unassembled WGS sequence"/>
</dbReference>
<evidence type="ECO:0000256" key="3">
    <source>
        <dbReference type="PROSITE-ProRule" id="PRU00221"/>
    </source>
</evidence>
<evidence type="ECO:0000256" key="4">
    <source>
        <dbReference type="SAM" id="MobiDB-lite"/>
    </source>
</evidence>
<evidence type="ECO:0000313" key="5">
    <source>
        <dbReference type="EMBL" id="KAK6153596.1"/>
    </source>
</evidence>
<dbReference type="InterPro" id="IPR015943">
    <property type="entry name" value="WD40/YVTN_repeat-like_dom_sf"/>
</dbReference>
<evidence type="ECO:0000256" key="1">
    <source>
        <dbReference type="ARBA" id="ARBA00022574"/>
    </source>
</evidence>
<keyword evidence="2" id="KW-0677">Repeat</keyword>
<dbReference type="SUPFAM" id="SSF50978">
    <property type="entry name" value="WD40 repeat-like"/>
    <property type="match status" value="1"/>
</dbReference>
<reference evidence="5 6" key="1">
    <citation type="journal article" date="2021" name="Comput. Struct. Biotechnol. J.">
        <title>De novo genome assembly of the potent medicinal plant Rehmannia glutinosa using nanopore technology.</title>
        <authorList>
            <person name="Ma L."/>
            <person name="Dong C."/>
            <person name="Song C."/>
            <person name="Wang X."/>
            <person name="Zheng X."/>
            <person name="Niu Y."/>
            <person name="Chen S."/>
            <person name="Feng W."/>
        </authorList>
    </citation>
    <scope>NUCLEOTIDE SEQUENCE [LARGE SCALE GENOMIC DNA]</scope>
    <source>
        <strain evidence="5">DH-2019</strain>
    </source>
</reference>
<evidence type="ECO:0000256" key="2">
    <source>
        <dbReference type="ARBA" id="ARBA00022737"/>
    </source>
</evidence>
<evidence type="ECO:0000313" key="6">
    <source>
        <dbReference type="Proteomes" id="UP001318860"/>
    </source>
</evidence>
<proteinExistence type="predicted"/>
<dbReference type="EMBL" id="JABTTQ020000006">
    <property type="protein sequence ID" value="KAK6153596.1"/>
    <property type="molecule type" value="Genomic_DNA"/>
</dbReference>
<dbReference type="Pfam" id="PF00400">
    <property type="entry name" value="WD40"/>
    <property type="match status" value="3"/>
</dbReference>
<protein>
    <submittedName>
        <fullName evidence="5">Uncharacterized protein</fullName>
    </submittedName>
</protein>
<name>A0ABR0X336_REHGL</name>
<dbReference type="PROSITE" id="PS50294">
    <property type="entry name" value="WD_REPEATS_REGION"/>
    <property type="match status" value="2"/>
</dbReference>
<sequence>MKDRAAAAAAERSVEERYSQWKSLVPVLYDWLANHNLVDPNILLYFLQRNAAIYATLISETNVRGHIARLCNSSLPRLSYGAYGRKICPSIKSSTHYPDPITLDGSEWPQWGPQVEQATYKNRQRLYLSEQTDGSVPNTLVIANVEVVKARVAAAEHIAQVFNEESRSPFVKKSKTIIHPGEVNRIRELPQNSNIVATHTDSPDVLIWDVETQSNRQPVLGATPSRPDLILTGHQDNAEFALAMSPTEPFVLSGGKDKSVVLWSIHDHISSLAADQGAQKSPGSKGVAANGKPEGTTVQARGIFQGHEDTVEDVQFNPSSVGDDSCLILWDARTGSSPVVKVEKAHNADLHCVDWNPNDVNLILTGSADNTVRMYDRRNLTSGGVGSPVHIFEGHTAAVLCVQWSPAKASVFGSAAEDGILNIWDHGKVNSGATLMTSFTLSEIGKMANHAGTENSGSPPGLFFKHAGHRDKVVDFHWNAADPWTIVSVSEDGEKTGGGGTLQIWRMIDLIYRPEEEVIAELDKFKDHLLTCSTS</sequence>
<keyword evidence="6" id="KW-1185">Reference proteome</keyword>
<feature type="repeat" description="WD" evidence="3">
    <location>
        <begin position="392"/>
        <end position="425"/>
    </location>
</feature>
<accession>A0ABR0X336</accession>
<keyword evidence="1 3" id="KW-0853">WD repeat</keyword>
<dbReference type="PROSITE" id="PS50082">
    <property type="entry name" value="WD_REPEATS_2"/>
    <property type="match status" value="3"/>
</dbReference>
<dbReference type="InterPro" id="IPR036322">
    <property type="entry name" value="WD40_repeat_dom_sf"/>
</dbReference>